<evidence type="ECO:0000313" key="8">
    <source>
        <dbReference type="Proteomes" id="UP000001072"/>
    </source>
</evidence>
<dbReference type="Pfam" id="PF00389">
    <property type="entry name" value="2-Hacid_dh"/>
    <property type="match status" value="1"/>
</dbReference>
<name>F4S317_MELLP</name>
<feature type="domain" description="D-isomer specific 2-hydroxyacid dehydrogenase catalytic" evidence="5">
    <location>
        <begin position="70"/>
        <end position="340"/>
    </location>
</feature>
<comment type="similarity">
    <text evidence="1 4">Belongs to the D-isomer specific 2-hydroxyacid dehydrogenase family.</text>
</comment>
<organism evidence="8">
    <name type="scientific">Melampsora larici-populina (strain 98AG31 / pathotype 3-4-7)</name>
    <name type="common">Poplar leaf rust fungus</name>
    <dbReference type="NCBI Taxonomy" id="747676"/>
    <lineage>
        <taxon>Eukaryota</taxon>
        <taxon>Fungi</taxon>
        <taxon>Dikarya</taxon>
        <taxon>Basidiomycota</taxon>
        <taxon>Pucciniomycotina</taxon>
        <taxon>Pucciniomycetes</taxon>
        <taxon>Pucciniales</taxon>
        <taxon>Melampsoraceae</taxon>
        <taxon>Melampsora</taxon>
    </lineage>
</organism>
<dbReference type="AlphaFoldDB" id="F4S317"/>
<dbReference type="GO" id="GO:0051287">
    <property type="term" value="F:NAD binding"/>
    <property type="evidence" value="ECO:0007669"/>
    <property type="project" value="InterPro"/>
</dbReference>
<dbReference type="SUPFAM" id="SSF52283">
    <property type="entry name" value="Formate/glycerate dehydrogenase catalytic domain-like"/>
    <property type="match status" value="1"/>
</dbReference>
<dbReference type="Gene3D" id="3.40.50.720">
    <property type="entry name" value="NAD(P)-binding Rossmann-like Domain"/>
    <property type="match status" value="2"/>
</dbReference>
<dbReference type="OrthoDB" id="9991913at2759"/>
<dbReference type="RefSeq" id="XP_007415747.1">
    <property type="nucleotide sequence ID" value="XM_007415685.1"/>
</dbReference>
<evidence type="ECO:0000259" key="5">
    <source>
        <dbReference type="Pfam" id="PF00389"/>
    </source>
</evidence>
<dbReference type="InParanoid" id="F4S317"/>
<sequence>MAKIDKAQILICGVIIRACDELAELRNQFNVIDLDSNSRSEFLKDCRPGGRYSRVKGIYRHNSSADLIGTFDAELIDALPDSVRYICHNGAGYDQIDIKACTRRSILVSNTPGAVDDATATTALYLMIAAMRNFSSAEAFARAGQFKTGVLTGHDPEGKVLGIVGMGGIGRALARRAIGFSMKILYHNRHPLKKSQLVTGSPPFDLSPFVTYVNSLDSLLSQSDVVSLNLPLNAETAGSFGAREFNLMKPSAILVNTARGAIVDEESLLAALDSGRLWSAGLDVFPSEPFINPRLIAHPRLSLLPHMGTETIETQHKMEVRALVENLATAMAGHGLKDPVPEQS</sequence>
<dbReference type="InterPro" id="IPR036291">
    <property type="entry name" value="NAD(P)-bd_dom_sf"/>
</dbReference>
<dbReference type="SUPFAM" id="SSF51735">
    <property type="entry name" value="NAD(P)-binding Rossmann-fold domains"/>
    <property type="match status" value="1"/>
</dbReference>
<evidence type="ECO:0000256" key="1">
    <source>
        <dbReference type="ARBA" id="ARBA00005854"/>
    </source>
</evidence>
<evidence type="ECO:0000256" key="3">
    <source>
        <dbReference type="ARBA" id="ARBA00023027"/>
    </source>
</evidence>
<dbReference type="Proteomes" id="UP000001072">
    <property type="component" value="Unassembled WGS sequence"/>
</dbReference>
<dbReference type="STRING" id="747676.F4S317"/>
<reference evidence="8" key="1">
    <citation type="journal article" date="2011" name="Proc. Natl. Acad. Sci. U.S.A.">
        <title>Obligate biotrophy features unraveled by the genomic analysis of rust fungi.</title>
        <authorList>
            <person name="Duplessis S."/>
            <person name="Cuomo C.A."/>
            <person name="Lin Y.-C."/>
            <person name="Aerts A."/>
            <person name="Tisserant E."/>
            <person name="Veneault-Fourrey C."/>
            <person name="Joly D.L."/>
            <person name="Hacquard S."/>
            <person name="Amselem J."/>
            <person name="Cantarel B.L."/>
            <person name="Chiu R."/>
            <person name="Coutinho P.M."/>
            <person name="Feau N."/>
            <person name="Field M."/>
            <person name="Frey P."/>
            <person name="Gelhaye E."/>
            <person name="Goldberg J."/>
            <person name="Grabherr M.G."/>
            <person name="Kodira C.D."/>
            <person name="Kohler A."/>
            <person name="Kuees U."/>
            <person name="Lindquist E.A."/>
            <person name="Lucas S.M."/>
            <person name="Mago R."/>
            <person name="Mauceli E."/>
            <person name="Morin E."/>
            <person name="Murat C."/>
            <person name="Pangilinan J.L."/>
            <person name="Park R."/>
            <person name="Pearson M."/>
            <person name="Quesneville H."/>
            <person name="Rouhier N."/>
            <person name="Sakthikumar S."/>
            <person name="Salamov A.A."/>
            <person name="Schmutz J."/>
            <person name="Selles B."/>
            <person name="Shapiro H."/>
            <person name="Tanguay P."/>
            <person name="Tuskan G.A."/>
            <person name="Henrissat B."/>
            <person name="Van de Peer Y."/>
            <person name="Rouze P."/>
            <person name="Ellis J.G."/>
            <person name="Dodds P.N."/>
            <person name="Schein J.E."/>
            <person name="Zhong S."/>
            <person name="Hamelin R.C."/>
            <person name="Grigoriev I.V."/>
            <person name="Szabo L.J."/>
            <person name="Martin F."/>
        </authorList>
    </citation>
    <scope>NUCLEOTIDE SEQUENCE [LARGE SCALE GENOMIC DNA]</scope>
    <source>
        <strain evidence="8">98AG31 / pathotype 3-4-7</strain>
    </source>
</reference>
<keyword evidence="2 4" id="KW-0560">Oxidoreductase</keyword>
<proteinExistence type="inferred from homology"/>
<dbReference type="EMBL" id="GL883142">
    <property type="protein sequence ID" value="EGG00899.1"/>
    <property type="molecule type" value="Genomic_DNA"/>
</dbReference>
<evidence type="ECO:0000313" key="7">
    <source>
        <dbReference type="EMBL" id="EGG00899.1"/>
    </source>
</evidence>
<dbReference type="InterPro" id="IPR029752">
    <property type="entry name" value="D-isomer_DH_CS1"/>
</dbReference>
<dbReference type="GeneID" id="18932280"/>
<dbReference type="PROSITE" id="PS00065">
    <property type="entry name" value="D_2_HYDROXYACID_DH_1"/>
    <property type="match status" value="1"/>
</dbReference>
<dbReference type="InterPro" id="IPR029753">
    <property type="entry name" value="D-isomer_DH_CS"/>
</dbReference>
<dbReference type="PANTHER" id="PTHR10996:SF257">
    <property type="entry name" value="GLYOXYLATE REDUCTASE 1"/>
    <property type="match status" value="1"/>
</dbReference>
<dbReference type="FunCoup" id="F4S317">
    <property type="interactions" value="289"/>
</dbReference>
<dbReference type="CDD" id="cd12168">
    <property type="entry name" value="Mand_dh_like"/>
    <property type="match status" value="1"/>
</dbReference>
<dbReference type="GO" id="GO:0005829">
    <property type="term" value="C:cytosol"/>
    <property type="evidence" value="ECO:0007669"/>
    <property type="project" value="TreeGrafter"/>
</dbReference>
<evidence type="ECO:0000256" key="4">
    <source>
        <dbReference type="RuleBase" id="RU003719"/>
    </source>
</evidence>
<dbReference type="FunFam" id="3.40.50.720:FF:000203">
    <property type="entry name" value="D-3-phosphoglycerate dehydrogenase (SerA)"/>
    <property type="match status" value="1"/>
</dbReference>
<dbReference type="InterPro" id="IPR006140">
    <property type="entry name" value="D-isomer_DH_NAD-bd"/>
</dbReference>
<gene>
    <name evidence="7" type="ORF">MELLADRAFT_73093</name>
</gene>
<dbReference type="InterPro" id="IPR050223">
    <property type="entry name" value="D-isomer_2-hydroxyacid_DH"/>
</dbReference>
<dbReference type="GO" id="GO:0030267">
    <property type="term" value="F:glyoxylate reductase (NADPH) activity"/>
    <property type="evidence" value="ECO:0007669"/>
    <property type="project" value="TreeGrafter"/>
</dbReference>
<dbReference type="PROSITE" id="PS00671">
    <property type="entry name" value="D_2_HYDROXYACID_DH_3"/>
    <property type="match status" value="1"/>
</dbReference>
<evidence type="ECO:0000256" key="2">
    <source>
        <dbReference type="ARBA" id="ARBA00023002"/>
    </source>
</evidence>
<keyword evidence="8" id="KW-1185">Reference proteome</keyword>
<accession>F4S317</accession>
<protein>
    <recommendedName>
        <fullName evidence="9">2-hydroxyacid dehydrogenase</fullName>
    </recommendedName>
</protein>
<evidence type="ECO:0008006" key="9">
    <source>
        <dbReference type="Google" id="ProtNLM"/>
    </source>
</evidence>
<dbReference type="VEuPathDB" id="FungiDB:MELLADRAFT_73093"/>
<dbReference type="InterPro" id="IPR006139">
    <property type="entry name" value="D-isomer_2_OHA_DH_cat_dom"/>
</dbReference>
<dbReference type="Pfam" id="PF02826">
    <property type="entry name" value="2-Hacid_dh_C"/>
    <property type="match status" value="1"/>
</dbReference>
<dbReference type="GO" id="GO:0016618">
    <property type="term" value="F:hydroxypyruvate reductase [NAD(P)H] activity"/>
    <property type="evidence" value="ECO:0007669"/>
    <property type="project" value="TreeGrafter"/>
</dbReference>
<keyword evidence="3" id="KW-0520">NAD</keyword>
<dbReference type="PANTHER" id="PTHR10996">
    <property type="entry name" value="2-HYDROXYACID DEHYDROGENASE-RELATED"/>
    <property type="match status" value="1"/>
</dbReference>
<dbReference type="KEGG" id="mlr:MELLADRAFT_73093"/>
<evidence type="ECO:0000259" key="6">
    <source>
        <dbReference type="Pfam" id="PF02826"/>
    </source>
</evidence>
<dbReference type="HOGENOM" id="CLU_019796_1_2_1"/>
<feature type="domain" description="D-isomer specific 2-hydroxyacid dehydrogenase NAD-binding" evidence="6">
    <location>
        <begin position="125"/>
        <end position="308"/>
    </location>
</feature>
<dbReference type="eggNOG" id="KOG0069">
    <property type="taxonomic scope" value="Eukaryota"/>
</dbReference>